<name>A0ABW8CD49_9ACTN</name>
<keyword evidence="3 4" id="KW-0326">Glycosidase</keyword>
<protein>
    <submittedName>
        <fullName evidence="8">Cellulase family glycosylhydrolase</fullName>
    </submittedName>
</protein>
<evidence type="ECO:0000259" key="6">
    <source>
        <dbReference type="Pfam" id="PF00150"/>
    </source>
</evidence>
<dbReference type="InterPro" id="IPR018087">
    <property type="entry name" value="Glyco_hydro_5_CS"/>
</dbReference>
<evidence type="ECO:0000256" key="3">
    <source>
        <dbReference type="ARBA" id="ARBA00023295"/>
    </source>
</evidence>
<dbReference type="RefSeq" id="WP_399654551.1">
    <property type="nucleotide sequence ID" value="NZ_JBITYG010000009.1"/>
</dbReference>
<dbReference type="PROSITE" id="PS00659">
    <property type="entry name" value="GLYCOSYL_HYDROL_F5"/>
    <property type="match status" value="1"/>
</dbReference>
<dbReference type="SUPFAM" id="SSF51445">
    <property type="entry name" value="(Trans)glycosidases"/>
    <property type="match status" value="1"/>
</dbReference>
<organism evidence="8 9">
    <name type="scientific">Streptomyces fildesensis</name>
    <dbReference type="NCBI Taxonomy" id="375757"/>
    <lineage>
        <taxon>Bacteria</taxon>
        <taxon>Bacillati</taxon>
        <taxon>Actinomycetota</taxon>
        <taxon>Actinomycetes</taxon>
        <taxon>Kitasatosporales</taxon>
        <taxon>Streptomycetaceae</taxon>
        <taxon>Streptomyces</taxon>
    </lineage>
</organism>
<accession>A0ABW8CD49</accession>
<dbReference type="Gene3D" id="3.20.20.80">
    <property type="entry name" value="Glycosidases"/>
    <property type="match status" value="1"/>
</dbReference>
<proteinExistence type="inferred from homology"/>
<reference evidence="8 9" key="1">
    <citation type="submission" date="2024-10" db="EMBL/GenBank/DDBJ databases">
        <title>The Natural Products Discovery Center: Release of the First 8490 Sequenced Strains for Exploring Actinobacteria Biosynthetic Diversity.</title>
        <authorList>
            <person name="Kalkreuter E."/>
            <person name="Kautsar S.A."/>
            <person name="Yang D."/>
            <person name="Bader C.D."/>
            <person name="Teijaro C.N."/>
            <person name="Fluegel L."/>
            <person name="Davis C.M."/>
            <person name="Simpson J.R."/>
            <person name="Lauterbach L."/>
            <person name="Steele A.D."/>
            <person name="Gui C."/>
            <person name="Meng S."/>
            <person name="Li G."/>
            <person name="Viehrig K."/>
            <person name="Ye F."/>
            <person name="Su P."/>
            <person name="Kiefer A.F."/>
            <person name="Nichols A."/>
            <person name="Cepeda A.J."/>
            <person name="Yan W."/>
            <person name="Fan B."/>
            <person name="Jiang Y."/>
            <person name="Adhikari A."/>
            <person name="Zheng C.-J."/>
            <person name="Schuster L."/>
            <person name="Cowan T.M."/>
            <person name="Smanski M.J."/>
            <person name="Chevrette M.G."/>
            <person name="De Carvalho L.P.S."/>
            <person name="Shen B."/>
        </authorList>
    </citation>
    <scope>NUCLEOTIDE SEQUENCE [LARGE SCALE GENOMIC DNA]</scope>
    <source>
        <strain evidence="8 9">NPDC053399</strain>
    </source>
</reference>
<evidence type="ECO:0000313" key="9">
    <source>
        <dbReference type="Proteomes" id="UP001614394"/>
    </source>
</evidence>
<evidence type="ECO:0000259" key="7">
    <source>
        <dbReference type="Pfam" id="PF18564"/>
    </source>
</evidence>
<feature type="chain" id="PRO_5046481265" evidence="5">
    <location>
        <begin position="25"/>
        <end position="515"/>
    </location>
</feature>
<dbReference type="PANTHER" id="PTHR31308:SF3">
    <property type="entry name" value="ENDOGLYCOCERAMIDASE"/>
    <property type="match status" value="1"/>
</dbReference>
<dbReference type="InterPro" id="IPR017853">
    <property type="entry name" value="GH"/>
</dbReference>
<evidence type="ECO:0000256" key="5">
    <source>
        <dbReference type="SAM" id="SignalP"/>
    </source>
</evidence>
<dbReference type="InterPro" id="IPR041036">
    <property type="entry name" value="GH5_C"/>
</dbReference>
<comment type="caution">
    <text evidence="8">The sequence shown here is derived from an EMBL/GenBank/DDBJ whole genome shotgun (WGS) entry which is preliminary data.</text>
</comment>
<dbReference type="InterPro" id="IPR001547">
    <property type="entry name" value="Glyco_hydro_5"/>
</dbReference>
<keyword evidence="9" id="KW-1185">Reference proteome</keyword>
<evidence type="ECO:0000256" key="4">
    <source>
        <dbReference type="RuleBase" id="RU361153"/>
    </source>
</evidence>
<dbReference type="Proteomes" id="UP001614394">
    <property type="component" value="Unassembled WGS sequence"/>
</dbReference>
<evidence type="ECO:0000256" key="1">
    <source>
        <dbReference type="ARBA" id="ARBA00005641"/>
    </source>
</evidence>
<evidence type="ECO:0000256" key="2">
    <source>
        <dbReference type="ARBA" id="ARBA00022801"/>
    </source>
</evidence>
<dbReference type="EMBL" id="JBITYG010000009">
    <property type="protein sequence ID" value="MFI9104368.1"/>
    <property type="molecule type" value="Genomic_DNA"/>
</dbReference>
<dbReference type="Pfam" id="PF00150">
    <property type="entry name" value="Cellulase"/>
    <property type="match status" value="1"/>
</dbReference>
<dbReference type="InterPro" id="IPR052066">
    <property type="entry name" value="Glycosphingolipid_Hydrolases"/>
</dbReference>
<gene>
    <name evidence="8" type="ORF">ACIGXA_28020</name>
</gene>
<feature type="signal peptide" evidence="5">
    <location>
        <begin position="1"/>
        <end position="24"/>
    </location>
</feature>
<evidence type="ECO:0000313" key="8">
    <source>
        <dbReference type="EMBL" id="MFI9104368.1"/>
    </source>
</evidence>
<comment type="similarity">
    <text evidence="1 4">Belongs to the glycosyl hydrolase 5 (cellulase A) family.</text>
</comment>
<dbReference type="PANTHER" id="PTHR31308">
    <property type="match status" value="1"/>
</dbReference>
<dbReference type="Gene3D" id="2.60.40.1180">
    <property type="entry name" value="Golgi alpha-mannosidase II"/>
    <property type="match status" value="1"/>
</dbReference>
<keyword evidence="2 4" id="KW-0378">Hydrolase</keyword>
<dbReference type="InterPro" id="IPR013780">
    <property type="entry name" value="Glyco_hydro_b"/>
</dbReference>
<feature type="domain" description="Glycoside hydrolase family 5" evidence="6">
    <location>
        <begin position="81"/>
        <end position="397"/>
    </location>
</feature>
<keyword evidence="5" id="KW-0732">Signal</keyword>
<sequence length="515" mass="54883">MRLRRTATALAVSAALLGAGGLPAAAQTGQNAQARAAQAAQSHQAVQSHQAAPVAAAPHRAAAPVAAGTVTTPDGRTYLADRQGRALQLHGLNLGKTDTVTEAGIAELAASGFNLVRLNIQWQKVEPRRGHYDTGYLRYLGRVMDWADRYGVLVLVDWHQDVFGPAFGFNGIPAWATRTDGIPYEPLPGDDWFANYFQPAVGAAFRHLYDDADLRAAQAAAYTKVAATLRGHRSLLGYDLFNEPFGPFTGDPTDPATQIENSAAMERGRLADLYRRLIAAVRTADQDAWLFVEPTVLIGQGVPTQLPGFSDPRHGSDRIGYAPHYYDTAVENGADWNPADGFIEAYEAVIRAYPAAHRMPVLVGEWGPAKATGKGNAELIRRQTASMRGFATGWALWYDCHAAEGGGYCAYDADGRPAPGKEPVFAAYAAAIAGTPGAESYDPATHTYTLALATTAVSRCAWTELKLPATAFPHGARVSVTGARGALVHQAPGEARILLPATPPGRHVTLTVTAR</sequence>
<dbReference type="Pfam" id="PF18564">
    <property type="entry name" value="Glyco_hydro_5_C"/>
    <property type="match status" value="1"/>
</dbReference>
<feature type="domain" description="Glycoside hydrolase family 5 C-terminal" evidence="7">
    <location>
        <begin position="427"/>
        <end position="512"/>
    </location>
</feature>